<dbReference type="SUPFAM" id="SSF50156">
    <property type="entry name" value="PDZ domain-like"/>
    <property type="match status" value="1"/>
</dbReference>
<dbReference type="Pfam" id="PF13365">
    <property type="entry name" value="Trypsin_2"/>
    <property type="match status" value="1"/>
</dbReference>
<proteinExistence type="predicted"/>
<evidence type="ECO:0000256" key="2">
    <source>
        <dbReference type="ARBA" id="ARBA00022801"/>
    </source>
</evidence>
<dbReference type="InterPro" id="IPR009003">
    <property type="entry name" value="Peptidase_S1_PA"/>
</dbReference>
<evidence type="ECO:0000313" key="4">
    <source>
        <dbReference type="EMBL" id="MBB5037503.1"/>
    </source>
</evidence>
<dbReference type="InterPro" id="IPR001940">
    <property type="entry name" value="Peptidase_S1C"/>
</dbReference>
<evidence type="ECO:0000313" key="5">
    <source>
        <dbReference type="Proteomes" id="UP000534294"/>
    </source>
</evidence>
<feature type="domain" description="PDZ" evidence="3">
    <location>
        <begin position="303"/>
        <end position="359"/>
    </location>
</feature>
<evidence type="ECO:0000259" key="3">
    <source>
        <dbReference type="PROSITE" id="PS50106"/>
    </source>
</evidence>
<dbReference type="GO" id="GO:0006508">
    <property type="term" value="P:proteolysis"/>
    <property type="evidence" value="ECO:0007669"/>
    <property type="project" value="UniProtKB-KW"/>
</dbReference>
<accession>A0A7W8DPJ3</accession>
<sequence>METLRRLVFAITVFLVATLVFSIWRRGEDGYGLLNYLRGERPAAAAAGSSEAAFTAPTAPKLDLGDVKVLSAMNDEFSKLSAAVLPSVVSVTTKTVRRGQTAWHPFFGLVSGRAQIIPGLGSGAIISKEGHVVTNYHVIADVSEVIVTTNDNQQYPARVLGAHRERDIALLKIEGGKKDFPALAFANSDEARVGQLVFAVGNPFGLSGTVTQGIISARDRHLSDSQLDYLQTDTVINPGNSGGPLVNIFGQIIGINVAIYRGDENVRAWQGVGLAVPANDAKMVVEAIRTQAKGGPAAVAGMGYLGLELNAEPVRVEATLGGVVTLGAYITDLDPQSPAARAGLVVGDVITALNGRTFRTPGDLLKLIRAFAPGTEVKLTIVRGGEPAEIPATIGQRPDAE</sequence>
<dbReference type="GO" id="GO:0004252">
    <property type="term" value="F:serine-type endopeptidase activity"/>
    <property type="evidence" value="ECO:0007669"/>
    <property type="project" value="InterPro"/>
</dbReference>
<reference evidence="4 5" key="1">
    <citation type="submission" date="2020-08" db="EMBL/GenBank/DDBJ databases">
        <title>Genomic Encyclopedia of Type Strains, Phase IV (KMG-IV): sequencing the most valuable type-strain genomes for metagenomic binning, comparative biology and taxonomic classification.</title>
        <authorList>
            <person name="Goeker M."/>
        </authorList>
    </citation>
    <scope>NUCLEOTIDE SEQUENCE [LARGE SCALE GENOMIC DNA]</scope>
    <source>
        <strain evidence="4 5">DSM 12251</strain>
    </source>
</reference>
<dbReference type="InterPro" id="IPR001478">
    <property type="entry name" value="PDZ"/>
</dbReference>
<dbReference type="Proteomes" id="UP000534294">
    <property type="component" value="Unassembled WGS sequence"/>
</dbReference>
<gene>
    <name evidence="4" type="ORF">HNQ64_001752</name>
</gene>
<dbReference type="PROSITE" id="PS50106">
    <property type="entry name" value="PDZ"/>
    <property type="match status" value="1"/>
</dbReference>
<dbReference type="AlphaFoldDB" id="A0A7W8DPJ3"/>
<keyword evidence="5" id="KW-1185">Reference proteome</keyword>
<comment type="caution">
    <text evidence="4">The sequence shown here is derived from an EMBL/GenBank/DDBJ whole genome shotgun (WGS) entry which is preliminary data.</text>
</comment>
<protein>
    <submittedName>
        <fullName evidence="4">S1-C subfamily serine protease</fullName>
    </submittedName>
</protein>
<dbReference type="PRINTS" id="PR00834">
    <property type="entry name" value="PROTEASES2C"/>
</dbReference>
<keyword evidence="1 4" id="KW-0645">Protease</keyword>
<name>A0A7W8DPJ3_9BACT</name>
<dbReference type="InterPro" id="IPR041489">
    <property type="entry name" value="PDZ_6"/>
</dbReference>
<dbReference type="InterPro" id="IPR036034">
    <property type="entry name" value="PDZ_sf"/>
</dbReference>
<dbReference type="SUPFAM" id="SSF50494">
    <property type="entry name" value="Trypsin-like serine proteases"/>
    <property type="match status" value="1"/>
</dbReference>
<dbReference type="EMBL" id="JACHIF010000003">
    <property type="protein sequence ID" value="MBB5037503.1"/>
    <property type="molecule type" value="Genomic_DNA"/>
</dbReference>
<dbReference type="PANTHER" id="PTHR43343">
    <property type="entry name" value="PEPTIDASE S12"/>
    <property type="match status" value="1"/>
</dbReference>
<dbReference type="InterPro" id="IPR051201">
    <property type="entry name" value="Chloro_Bact_Ser_Proteases"/>
</dbReference>
<dbReference type="RefSeq" id="WP_184207477.1">
    <property type="nucleotide sequence ID" value="NZ_JACHIF010000003.1"/>
</dbReference>
<dbReference type="Gene3D" id="2.40.10.120">
    <property type="match status" value="1"/>
</dbReference>
<dbReference type="Pfam" id="PF17820">
    <property type="entry name" value="PDZ_6"/>
    <property type="match status" value="1"/>
</dbReference>
<keyword evidence="2" id="KW-0378">Hydrolase</keyword>
<dbReference type="Gene3D" id="2.30.42.10">
    <property type="match status" value="1"/>
</dbReference>
<dbReference type="SMART" id="SM00228">
    <property type="entry name" value="PDZ"/>
    <property type="match status" value="1"/>
</dbReference>
<dbReference type="PANTHER" id="PTHR43343:SF3">
    <property type="entry name" value="PROTEASE DO-LIKE 8, CHLOROPLASTIC"/>
    <property type="match status" value="1"/>
</dbReference>
<organism evidence="4 5">
    <name type="scientific">Prosthecobacter dejongeii</name>
    <dbReference type="NCBI Taxonomy" id="48465"/>
    <lineage>
        <taxon>Bacteria</taxon>
        <taxon>Pseudomonadati</taxon>
        <taxon>Verrucomicrobiota</taxon>
        <taxon>Verrucomicrobiia</taxon>
        <taxon>Verrucomicrobiales</taxon>
        <taxon>Verrucomicrobiaceae</taxon>
        <taxon>Prosthecobacter</taxon>
    </lineage>
</organism>
<evidence type="ECO:0000256" key="1">
    <source>
        <dbReference type="ARBA" id="ARBA00022670"/>
    </source>
</evidence>